<dbReference type="PROSITE" id="PS50862">
    <property type="entry name" value="AA_TRNA_LIGASE_II"/>
    <property type="match status" value="1"/>
</dbReference>
<name>A0AAE4Z9G3_9BACT</name>
<feature type="region of interest" description="Aspartate" evidence="7">
    <location>
        <begin position="211"/>
        <end position="214"/>
    </location>
</feature>
<dbReference type="AlphaFoldDB" id="A0AAE4Z9G3"/>
<dbReference type="InterPro" id="IPR006195">
    <property type="entry name" value="aa-tRNA-synth_II"/>
</dbReference>
<dbReference type="InterPro" id="IPR047090">
    <property type="entry name" value="AspRS_core"/>
</dbReference>
<evidence type="ECO:0000256" key="6">
    <source>
        <dbReference type="ARBA" id="ARBA00023146"/>
    </source>
</evidence>
<feature type="binding site" evidence="7">
    <location>
        <position position="233"/>
    </location>
    <ligand>
        <name>L-aspartate</name>
        <dbReference type="ChEBI" id="CHEBI:29991"/>
    </ligand>
</feature>
<comment type="subcellular location">
    <subcellularLocation>
        <location evidence="7">Cytoplasm</location>
    </subcellularLocation>
</comment>
<dbReference type="Proteomes" id="UP000702544">
    <property type="component" value="Unassembled WGS sequence"/>
</dbReference>
<evidence type="ECO:0000313" key="10">
    <source>
        <dbReference type="Proteomes" id="UP000702544"/>
    </source>
</evidence>
<keyword evidence="2 7" id="KW-0436">Ligase</keyword>
<feature type="binding site" evidence="7">
    <location>
        <position position="500"/>
    </location>
    <ligand>
        <name>L-aspartate</name>
        <dbReference type="ChEBI" id="CHEBI:29991"/>
    </ligand>
</feature>
<dbReference type="SUPFAM" id="SSF55261">
    <property type="entry name" value="GAD domain-like"/>
    <property type="match status" value="1"/>
</dbReference>
<feature type="binding site" evidence="7">
    <location>
        <begin position="545"/>
        <end position="548"/>
    </location>
    <ligand>
        <name>ATP</name>
        <dbReference type="ChEBI" id="CHEBI:30616"/>
    </ligand>
</feature>
<dbReference type="InterPro" id="IPR002312">
    <property type="entry name" value="Asp/Asn-tRNA-synth_IIb"/>
</dbReference>
<comment type="function">
    <text evidence="7">Catalyzes the attachment of L-aspartate to tRNA(Asp) in a two-step reaction: L-aspartate is first activated by ATP to form Asp-AMP and then transferred to the acceptor end of tRNA(Asp).</text>
</comment>
<dbReference type="GO" id="GO:0003676">
    <property type="term" value="F:nucleic acid binding"/>
    <property type="evidence" value="ECO:0007669"/>
    <property type="project" value="InterPro"/>
</dbReference>
<evidence type="ECO:0000256" key="4">
    <source>
        <dbReference type="ARBA" id="ARBA00022840"/>
    </source>
</evidence>
<organism evidence="9 10">
    <name type="scientific">Candidatus Kutchimonas denitrificans</name>
    <dbReference type="NCBI Taxonomy" id="3056748"/>
    <lineage>
        <taxon>Bacteria</taxon>
        <taxon>Pseudomonadati</taxon>
        <taxon>Gemmatimonadota</taxon>
        <taxon>Gemmatimonadia</taxon>
        <taxon>Candidatus Palauibacterales</taxon>
        <taxon>Candidatus Palauibacteraceae</taxon>
        <taxon>Candidatus Kutchimonas</taxon>
    </lineage>
</organism>
<accession>A0AAE4Z9G3</accession>
<dbReference type="NCBIfam" id="TIGR00459">
    <property type="entry name" value="aspS_bact"/>
    <property type="match status" value="1"/>
</dbReference>
<dbReference type="InterPro" id="IPR004524">
    <property type="entry name" value="Asp-tRNA-ligase_1"/>
</dbReference>
<dbReference type="Gene3D" id="3.30.1360.30">
    <property type="entry name" value="GAD-like domain"/>
    <property type="match status" value="1"/>
</dbReference>
<dbReference type="HAMAP" id="MF_00044">
    <property type="entry name" value="Asp_tRNA_synth_type1"/>
    <property type="match status" value="1"/>
</dbReference>
<comment type="caution">
    <text evidence="7">Lacks conserved residue(s) required for the propagation of feature annotation.</text>
</comment>
<feature type="binding site" evidence="7">
    <location>
        <position position="493"/>
    </location>
    <ligand>
        <name>ATP</name>
        <dbReference type="ChEBI" id="CHEBI:30616"/>
    </ligand>
</feature>
<keyword evidence="5 7" id="KW-0648">Protein biosynthesis</keyword>
<feature type="binding site" evidence="7">
    <location>
        <begin position="233"/>
        <end position="235"/>
    </location>
    <ligand>
        <name>ATP</name>
        <dbReference type="ChEBI" id="CHEBI:30616"/>
    </ligand>
</feature>
<reference evidence="9 10" key="1">
    <citation type="submission" date="2020-01" db="EMBL/GenBank/DDBJ databases">
        <title>Genomes assembled from Gulf of Kutch pelagic sediment metagenomes.</title>
        <authorList>
            <person name="Chandrashekar M."/>
            <person name="Mahajan M.S."/>
            <person name="Dave K.J."/>
            <person name="Vatsa P."/>
            <person name="Nathani N.M."/>
        </authorList>
    </citation>
    <scope>NUCLEOTIDE SEQUENCE [LARGE SCALE GENOMIC DNA]</scope>
    <source>
        <strain evidence="9">KS3-K002</strain>
    </source>
</reference>
<feature type="binding site" evidence="7">
    <location>
        <position position="187"/>
    </location>
    <ligand>
        <name>L-aspartate</name>
        <dbReference type="ChEBI" id="CHEBI:29991"/>
    </ligand>
</feature>
<dbReference type="PANTHER" id="PTHR22594:SF5">
    <property type="entry name" value="ASPARTATE--TRNA LIGASE, MITOCHONDRIAL"/>
    <property type="match status" value="1"/>
</dbReference>
<keyword evidence="6 7" id="KW-0030">Aminoacyl-tRNA synthetase</keyword>
<dbReference type="GO" id="GO:0006422">
    <property type="term" value="P:aspartyl-tRNA aminoacylation"/>
    <property type="evidence" value="ECO:0007669"/>
    <property type="project" value="UniProtKB-UniRule"/>
</dbReference>
<dbReference type="InterPro" id="IPR004115">
    <property type="entry name" value="GAD-like_sf"/>
</dbReference>
<dbReference type="CDD" id="cd04317">
    <property type="entry name" value="EcAspRS_like_N"/>
    <property type="match status" value="1"/>
</dbReference>
<dbReference type="CDD" id="cd00777">
    <property type="entry name" value="AspRS_core"/>
    <property type="match status" value="1"/>
</dbReference>
<dbReference type="InterPro" id="IPR004365">
    <property type="entry name" value="NA-bd_OB_tRNA"/>
</dbReference>
<dbReference type="Pfam" id="PF02938">
    <property type="entry name" value="GAD"/>
    <property type="match status" value="1"/>
</dbReference>
<sequence length="595" mass="65880">MTDSLYSTSLRTHMAGGLRTEHVGATVRLAGWVHRRRDLGGLVFIDLRDRQGVVQVSCDPETLSEEAMERARRLGAETVIAVEGVVAARPPDAVNPEMPTGEVEVKAAEVVALAPSETPPILVAYGADEELAAEELRLRYRYLDLRRQELQRNFQLRHRVFQTIRRTLDELEFVEVETPMLTRPTPEGARDYLVPSRVNPREFYALPQSPQLYKQILMVSGFDRYFQIARCFRDEDLRADRQPEFTQLDLEMSFVKEEDVWAVLETVMATVWQQVAGRPVETPFLRMTHREALESYGTDKPDLRIPWRVHDLSDDLGGSEFRIFRSAVEEGGRVRGICVPGGSELSRKALDELDGLARGVGAAGALWTRLAEGGAQGGFGPKISAEELTAVSERLGASDGDVLVVVAGPDRVTSPALDVVRRHLGRTLDAVEPGDRFLWVTEFPLFEPDPDTGEPVPSHHPFTGFDPGDLDLLENDPLAVRSRAYDLVYNGSELGSGSIRINDPELQRQVLEVLGIGAEEAQRRFGFLLEAFRYGAPPHGGFAVGLDRMVMHLAGGSSLREVIAFPKTTAARALMEGAPSPVDDDELEDLGIKLV</sequence>
<dbReference type="SUPFAM" id="SSF50249">
    <property type="entry name" value="Nucleic acid-binding proteins"/>
    <property type="match status" value="1"/>
</dbReference>
<dbReference type="PRINTS" id="PR01042">
    <property type="entry name" value="TRNASYNTHASP"/>
</dbReference>
<dbReference type="NCBIfam" id="NF001750">
    <property type="entry name" value="PRK00476.1"/>
    <property type="match status" value="1"/>
</dbReference>
<dbReference type="Pfam" id="PF00152">
    <property type="entry name" value="tRNA-synt_2"/>
    <property type="match status" value="1"/>
</dbReference>
<dbReference type="GO" id="GO:0005524">
    <property type="term" value="F:ATP binding"/>
    <property type="evidence" value="ECO:0007669"/>
    <property type="project" value="UniProtKB-UniRule"/>
</dbReference>
<comment type="catalytic activity">
    <reaction evidence="7">
        <text>tRNA(Asp) + L-aspartate + ATP = L-aspartyl-tRNA(Asp) + AMP + diphosphate</text>
        <dbReference type="Rhea" id="RHEA:19649"/>
        <dbReference type="Rhea" id="RHEA-COMP:9660"/>
        <dbReference type="Rhea" id="RHEA-COMP:9678"/>
        <dbReference type="ChEBI" id="CHEBI:29991"/>
        <dbReference type="ChEBI" id="CHEBI:30616"/>
        <dbReference type="ChEBI" id="CHEBI:33019"/>
        <dbReference type="ChEBI" id="CHEBI:78442"/>
        <dbReference type="ChEBI" id="CHEBI:78516"/>
        <dbReference type="ChEBI" id="CHEBI:456215"/>
        <dbReference type="EC" id="6.1.1.12"/>
    </reaction>
</comment>
<evidence type="ECO:0000256" key="1">
    <source>
        <dbReference type="ARBA" id="ARBA00006303"/>
    </source>
</evidence>
<dbReference type="Pfam" id="PF01336">
    <property type="entry name" value="tRNA_anti-codon"/>
    <property type="match status" value="1"/>
</dbReference>
<evidence type="ECO:0000256" key="3">
    <source>
        <dbReference type="ARBA" id="ARBA00022741"/>
    </source>
</evidence>
<comment type="caution">
    <text evidence="9">The sequence shown here is derived from an EMBL/GenBank/DDBJ whole genome shotgun (WGS) entry which is preliminary data.</text>
</comment>
<comment type="similarity">
    <text evidence="1 7">Belongs to the class-II aminoacyl-tRNA synthetase family. Type 1 subfamily.</text>
</comment>
<dbReference type="InterPro" id="IPR047089">
    <property type="entry name" value="Asp-tRNA-ligase_1_N"/>
</dbReference>
<evidence type="ECO:0000256" key="7">
    <source>
        <dbReference type="HAMAP-Rule" id="MF_00044"/>
    </source>
</evidence>
<dbReference type="GO" id="GO:0004815">
    <property type="term" value="F:aspartate-tRNA ligase activity"/>
    <property type="evidence" value="ECO:0007669"/>
    <property type="project" value="UniProtKB-UniRule"/>
</dbReference>
<evidence type="ECO:0000256" key="2">
    <source>
        <dbReference type="ARBA" id="ARBA00022598"/>
    </source>
</evidence>
<comment type="subunit">
    <text evidence="7">Homodimer.</text>
</comment>
<dbReference type="InterPro" id="IPR004364">
    <property type="entry name" value="Aa-tRNA-synt_II"/>
</dbReference>
<dbReference type="PANTHER" id="PTHR22594">
    <property type="entry name" value="ASPARTYL/LYSYL-TRNA SYNTHETASE"/>
    <property type="match status" value="1"/>
</dbReference>
<dbReference type="EMBL" id="JAACAK010000046">
    <property type="protein sequence ID" value="NIR74616.1"/>
    <property type="molecule type" value="Genomic_DNA"/>
</dbReference>
<dbReference type="SUPFAM" id="SSF55681">
    <property type="entry name" value="Class II aaRS and biotin synthetases"/>
    <property type="match status" value="1"/>
</dbReference>
<dbReference type="Gene3D" id="2.40.50.140">
    <property type="entry name" value="Nucleic acid-binding proteins"/>
    <property type="match status" value="1"/>
</dbReference>
<evidence type="ECO:0000313" key="9">
    <source>
        <dbReference type="EMBL" id="NIR74616.1"/>
    </source>
</evidence>
<dbReference type="EC" id="6.1.1.12" evidence="7"/>
<proteinExistence type="inferred from homology"/>
<feature type="binding site" evidence="7">
    <location>
        <position position="242"/>
    </location>
    <ligand>
        <name>ATP</name>
        <dbReference type="ChEBI" id="CHEBI:30616"/>
    </ligand>
</feature>
<keyword evidence="7" id="KW-0963">Cytoplasm</keyword>
<gene>
    <name evidence="7 9" type="primary">aspS</name>
    <name evidence="9" type="ORF">GWO12_05830</name>
</gene>
<dbReference type="InterPro" id="IPR012340">
    <property type="entry name" value="NA-bd_OB-fold"/>
</dbReference>
<feature type="domain" description="Aminoacyl-transfer RNA synthetases class-II family profile" evidence="8">
    <location>
        <begin position="154"/>
        <end position="566"/>
    </location>
</feature>
<dbReference type="InterPro" id="IPR029351">
    <property type="entry name" value="GAD_dom"/>
</dbReference>
<dbReference type="InterPro" id="IPR045864">
    <property type="entry name" value="aa-tRNA-synth_II/BPL/LPL"/>
</dbReference>
<feature type="binding site" evidence="7">
    <location>
        <position position="459"/>
    </location>
    <ligand>
        <name>L-aspartate</name>
        <dbReference type="ChEBI" id="CHEBI:29991"/>
    </ligand>
</feature>
<dbReference type="GO" id="GO:0005737">
    <property type="term" value="C:cytoplasm"/>
    <property type="evidence" value="ECO:0007669"/>
    <property type="project" value="UniProtKB-SubCell"/>
</dbReference>
<protein>
    <recommendedName>
        <fullName evidence="7">Aspartate--tRNA ligase</fullName>
        <ecNumber evidence="7">6.1.1.12</ecNumber>
    </recommendedName>
    <alternativeName>
        <fullName evidence="7">Aspartyl-tRNA synthetase</fullName>
        <shortName evidence="7">AspRS</shortName>
    </alternativeName>
</protein>
<keyword evidence="4 7" id="KW-0067">ATP-binding</keyword>
<evidence type="ECO:0000256" key="5">
    <source>
        <dbReference type="ARBA" id="ARBA00022917"/>
    </source>
</evidence>
<dbReference type="Gene3D" id="3.30.930.10">
    <property type="entry name" value="Bira Bifunctional Protein, Domain 2"/>
    <property type="match status" value="1"/>
</dbReference>
<keyword evidence="3 7" id="KW-0547">Nucleotide-binding</keyword>
<evidence type="ECO:0000259" key="8">
    <source>
        <dbReference type="PROSITE" id="PS50862"/>
    </source>
</evidence>